<dbReference type="Pfam" id="PF14384">
    <property type="entry name" value="BrnA_antitoxin"/>
    <property type="match status" value="1"/>
</dbReference>
<sequence>MTDEEIDYSDIPPLTEEFFEKATLRIPAAQAHKLIQLDPDVMAWFQSQGAEYKTLINSVLRRYIETNGDRAN</sequence>
<proteinExistence type="predicted"/>
<protein>
    <recommendedName>
        <fullName evidence="2">3-oxoacyl-ACP synthase</fullName>
    </recommendedName>
</protein>
<gene>
    <name evidence="1" type="ORF">BH720_19300</name>
</gene>
<dbReference type="InterPro" id="IPR025528">
    <property type="entry name" value="BrnA_antitoxin"/>
</dbReference>
<name>A0A1E5QFC1_9CYAN</name>
<evidence type="ECO:0000313" key="1">
    <source>
        <dbReference type="EMBL" id="OEJ73390.1"/>
    </source>
</evidence>
<accession>A0A1E5QFC1</accession>
<organism evidence="1">
    <name type="scientific">Desertifilum tharense IPPAS B-1220</name>
    <dbReference type="NCBI Taxonomy" id="1781255"/>
    <lineage>
        <taxon>Bacteria</taxon>
        <taxon>Bacillati</taxon>
        <taxon>Cyanobacteriota</taxon>
        <taxon>Cyanophyceae</taxon>
        <taxon>Desertifilales</taxon>
        <taxon>Desertifilaceae</taxon>
        <taxon>Desertifilum</taxon>
    </lineage>
</organism>
<reference evidence="1" key="1">
    <citation type="submission" date="2016-09" db="EMBL/GenBank/DDBJ databases">
        <title>Draft genome of thermotolerant cyanobacterium Desertifilum sp. strain IPPAS B-1220.</title>
        <authorList>
            <person name="Sinetova M.A."/>
            <person name="Bolakhan K."/>
            <person name="Zayadan B.K."/>
            <person name="Mironov K.S."/>
            <person name="Ustinova V."/>
            <person name="Kupriyanova E.V."/>
            <person name="Sidorov R.A."/>
            <person name="Skrypnik A.N."/>
            <person name="Gogoleva N.E."/>
            <person name="Gogolev Y.V."/>
            <person name="Los D.A."/>
        </authorList>
    </citation>
    <scope>NUCLEOTIDE SEQUENCE [LARGE SCALE GENOMIC DNA]</scope>
    <source>
        <strain evidence="1">IPPAS B-1220</strain>
    </source>
</reference>
<comment type="caution">
    <text evidence="1">The sequence shown here is derived from an EMBL/GenBank/DDBJ whole genome shotgun (WGS) entry which is preliminary data.</text>
</comment>
<evidence type="ECO:0008006" key="2">
    <source>
        <dbReference type="Google" id="ProtNLM"/>
    </source>
</evidence>
<dbReference type="OrthoDB" id="9796641at2"/>
<dbReference type="STRING" id="1781255.BH720_19300"/>
<dbReference type="AlphaFoldDB" id="A0A1E5QFC1"/>
<dbReference type="EMBL" id="MJGC01000088">
    <property type="protein sequence ID" value="OEJ73390.1"/>
    <property type="molecule type" value="Genomic_DNA"/>
</dbReference>